<evidence type="ECO:0000313" key="2">
    <source>
        <dbReference type="EMBL" id="MCW3477883.1"/>
    </source>
</evidence>
<gene>
    <name evidence="2" type="ORF">OL599_25375</name>
</gene>
<organism evidence="2 3">
    <name type="scientific">Limobrevibacterium gyesilva</name>
    <dbReference type="NCBI Taxonomy" id="2991712"/>
    <lineage>
        <taxon>Bacteria</taxon>
        <taxon>Pseudomonadati</taxon>
        <taxon>Pseudomonadota</taxon>
        <taxon>Alphaproteobacteria</taxon>
        <taxon>Acetobacterales</taxon>
        <taxon>Acetobacteraceae</taxon>
        <taxon>Limobrevibacterium</taxon>
    </lineage>
</organism>
<evidence type="ECO:0000313" key="3">
    <source>
        <dbReference type="Proteomes" id="UP001165679"/>
    </source>
</evidence>
<keyword evidence="3" id="KW-1185">Reference proteome</keyword>
<reference evidence="2" key="2">
    <citation type="submission" date="2022-10" db="EMBL/GenBank/DDBJ databases">
        <authorList>
            <person name="Trinh H.N."/>
        </authorList>
    </citation>
    <scope>NUCLEOTIDE SEQUENCE</scope>
    <source>
        <strain evidence="2">RN2-1</strain>
    </source>
</reference>
<dbReference type="AlphaFoldDB" id="A0AA41YT55"/>
<dbReference type="Pfam" id="PF23125">
    <property type="entry name" value="Xre-MbcA-ParS_M"/>
    <property type="match status" value="1"/>
</dbReference>
<dbReference type="EMBL" id="JAPDNT010000060">
    <property type="protein sequence ID" value="MCW3477883.1"/>
    <property type="molecule type" value="Genomic_DNA"/>
</dbReference>
<dbReference type="RefSeq" id="WP_264716865.1">
    <property type="nucleotide sequence ID" value="NZ_JAPDNT010000060.1"/>
</dbReference>
<sequence>MPASKPSHLARAALTKAIESKVERMALNDLVELASTLKVAVPAAARATRRREPKSVSRAAAPESPVLRGGGVGPVVSAAEGGRLLDAITIDDEAADWVESELVGAGELVQRLSIARGTLDNWRKAGKIIALRKGLRNFVYPLRQFDRRRPVEGLDQVAEHFATAEEAWEWLVAPNRMTDSKAPIDALHARDVRGVVSAAAGAVDYA</sequence>
<protein>
    <recommendedName>
        <fullName evidence="1">Antitoxin Xre/MbcA/ParS-like middle domain-containing protein</fullName>
    </recommendedName>
</protein>
<reference evidence="2" key="1">
    <citation type="submission" date="2022-09" db="EMBL/GenBank/DDBJ databases">
        <title>Rhodovastum sp. nov. RN2-1 isolated from soil in Seongnam, South Korea.</title>
        <authorList>
            <person name="Le N.T."/>
        </authorList>
    </citation>
    <scope>NUCLEOTIDE SEQUENCE</scope>
    <source>
        <strain evidence="2">RN2-1</strain>
    </source>
</reference>
<proteinExistence type="predicted"/>
<accession>A0AA41YT55</accession>
<evidence type="ECO:0000259" key="1">
    <source>
        <dbReference type="Pfam" id="PF23125"/>
    </source>
</evidence>
<comment type="caution">
    <text evidence="2">The sequence shown here is derived from an EMBL/GenBank/DDBJ whole genome shotgun (WGS) entry which is preliminary data.</text>
</comment>
<feature type="domain" description="Antitoxin Xre/MbcA/ParS-like middle" evidence="1">
    <location>
        <begin position="104"/>
        <end position="151"/>
    </location>
</feature>
<dbReference type="InterPro" id="IPR056312">
    <property type="entry name" value="Xre-MbcA-ParS_M"/>
</dbReference>
<name>A0AA41YT55_9PROT</name>
<dbReference type="Proteomes" id="UP001165679">
    <property type="component" value="Unassembled WGS sequence"/>
</dbReference>